<comment type="caution">
    <text evidence="1">The sequence shown here is derived from an EMBL/GenBank/DDBJ whole genome shotgun (WGS) entry which is preliminary data.</text>
</comment>
<proteinExistence type="predicted"/>
<organism evidence="1 2">
    <name type="scientific">Mycolicibacterium iranicum</name>
    <name type="common">Mycobacterium iranicum</name>
    <dbReference type="NCBI Taxonomy" id="912594"/>
    <lineage>
        <taxon>Bacteria</taxon>
        <taxon>Bacillati</taxon>
        <taxon>Actinomycetota</taxon>
        <taxon>Actinomycetes</taxon>
        <taxon>Mycobacteriales</taxon>
        <taxon>Mycobacteriaceae</taxon>
        <taxon>Mycolicibacterium</taxon>
    </lineage>
</organism>
<protein>
    <recommendedName>
        <fullName evidence="3">SAM-dependent methyltransferase</fullName>
    </recommendedName>
</protein>
<evidence type="ECO:0008006" key="3">
    <source>
        <dbReference type="Google" id="ProtNLM"/>
    </source>
</evidence>
<accession>A0ABT4HLU7</accession>
<dbReference type="Proteomes" id="UP001084650">
    <property type="component" value="Unassembled WGS sequence"/>
</dbReference>
<gene>
    <name evidence="1" type="ORF">OY187_21975</name>
</gene>
<evidence type="ECO:0000313" key="1">
    <source>
        <dbReference type="EMBL" id="MCZ0730724.1"/>
    </source>
</evidence>
<evidence type="ECO:0000313" key="2">
    <source>
        <dbReference type="Proteomes" id="UP001084650"/>
    </source>
</evidence>
<reference evidence="1" key="1">
    <citation type="submission" date="2022-12" db="EMBL/GenBank/DDBJ databases">
        <title>Whole genome sequence of Mycolicibacterium iranicum strain SBH312.</title>
        <authorList>
            <person name="Jani J."/>
            <person name="Arifin Mustapha Z."/>
            <person name="Ahmed K."/>
            <person name="Kai Ling C."/>
        </authorList>
    </citation>
    <scope>NUCLEOTIDE SEQUENCE</scope>
    <source>
        <strain evidence="1">SBH312</strain>
    </source>
</reference>
<dbReference type="RefSeq" id="WP_157561403.1">
    <property type="nucleotide sequence ID" value="NZ_JAPQYE010000011.1"/>
</dbReference>
<name>A0ABT4HLU7_MYCIR</name>
<keyword evidence="2" id="KW-1185">Reference proteome</keyword>
<sequence>MSNESTAIAVTARGLDDYRHMFALDDDTLAQCKFLDCASGASSFGAELRARGGQVLSADPLYGAGLDAVHRRALHNLNNCEQWLSTHTDVIDWGHLGSPAAYRRNGLRSLAQFTADFAAHPDRYFTASLPVIPLKDDAVDVALCANFLFAYADTFDASFHVAAITELARIARSEVLIHPTSARDGRNLDDFTDAVDRGLSAAGLHTQIFIAPSTWLRGASTMRIST</sequence>
<dbReference type="EMBL" id="JAPQYE010000011">
    <property type="protein sequence ID" value="MCZ0730724.1"/>
    <property type="molecule type" value="Genomic_DNA"/>
</dbReference>